<comment type="pathway">
    <text evidence="3">tRNA modification; 5-methoxycarbonylmethyl-2-thiouridine-tRNA biosynthesis.</text>
</comment>
<dbReference type="Pfam" id="PF10288">
    <property type="entry name" value="CTU2"/>
    <property type="match status" value="1"/>
</dbReference>
<dbReference type="PANTHER" id="PTHR20882">
    <property type="entry name" value="CYTOPLASMIC TRNA 2-THIOLATION PROTEIN 2"/>
    <property type="match status" value="1"/>
</dbReference>
<dbReference type="GO" id="GO:0005829">
    <property type="term" value="C:cytosol"/>
    <property type="evidence" value="ECO:0007669"/>
    <property type="project" value="TreeGrafter"/>
</dbReference>
<reference evidence="5" key="1">
    <citation type="journal article" date="2014" name="Nat. Commun.">
        <title>Genomic adaptations of the halophilic Dead Sea filamentous fungus Eurotium rubrum.</title>
        <authorList>
            <person name="Kis-Papo T."/>
            <person name="Weig A.R."/>
            <person name="Riley R."/>
            <person name="Persoh D."/>
            <person name="Salamov A."/>
            <person name="Sun H."/>
            <person name="Lipzen A."/>
            <person name="Wasser S.P."/>
            <person name="Rambold G."/>
            <person name="Grigoriev I.V."/>
            <person name="Nevo E."/>
        </authorList>
    </citation>
    <scope>NUCLEOTIDE SEQUENCE [LARGE SCALE GENOMIC DNA]</scope>
    <source>
        <strain evidence="5">CBS 135680</strain>
    </source>
</reference>
<dbReference type="FunFam" id="3.40.50.620:FF:000143">
    <property type="entry name" value="Cytoplasmic tRNA 2-thiolation protein 2"/>
    <property type="match status" value="1"/>
</dbReference>
<dbReference type="GO" id="GO:0032447">
    <property type="term" value="P:protein urmylation"/>
    <property type="evidence" value="ECO:0007669"/>
    <property type="project" value="UniProtKB-UniRule"/>
</dbReference>
<protein>
    <recommendedName>
        <fullName evidence="3">Cytoplasmic tRNA 2-thiolation protein 2</fullName>
    </recommendedName>
</protein>
<evidence type="ECO:0000256" key="1">
    <source>
        <dbReference type="ARBA" id="ARBA00022490"/>
    </source>
</evidence>
<accession>A0A017SBV7</accession>
<keyword evidence="2 3" id="KW-0819">tRNA processing</keyword>
<dbReference type="AlphaFoldDB" id="A0A017SBV7"/>
<dbReference type="UniPathway" id="UPA00988"/>
<dbReference type="InterPro" id="IPR019407">
    <property type="entry name" value="CTU2"/>
</dbReference>
<dbReference type="GO" id="GO:0000049">
    <property type="term" value="F:tRNA binding"/>
    <property type="evidence" value="ECO:0007669"/>
    <property type="project" value="InterPro"/>
</dbReference>
<dbReference type="GO" id="GO:0016783">
    <property type="term" value="F:sulfurtransferase activity"/>
    <property type="evidence" value="ECO:0007669"/>
    <property type="project" value="TreeGrafter"/>
</dbReference>
<dbReference type="Gene3D" id="3.40.50.620">
    <property type="entry name" value="HUPs"/>
    <property type="match status" value="1"/>
</dbReference>
<dbReference type="PANTHER" id="PTHR20882:SF14">
    <property type="entry name" value="CYTOPLASMIC TRNA 2-THIOLATION PROTEIN 2"/>
    <property type="match status" value="1"/>
</dbReference>
<organism evidence="4 5">
    <name type="scientific">Aspergillus ruber (strain CBS 135680)</name>
    <dbReference type="NCBI Taxonomy" id="1388766"/>
    <lineage>
        <taxon>Eukaryota</taxon>
        <taxon>Fungi</taxon>
        <taxon>Dikarya</taxon>
        <taxon>Ascomycota</taxon>
        <taxon>Pezizomycotina</taxon>
        <taxon>Eurotiomycetes</taxon>
        <taxon>Eurotiomycetidae</taxon>
        <taxon>Eurotiales</taxon>
        <taxon>Aspergillaceae</taxon>
        <taxon>Aspergillus</taxon>
        <taxon>Aspergillus subgen. Aspergillus</taxon>
    </lineage>
</organism>
<dbReference type="GO" id="GO:0002143">
    <property type="term" value="P:tRNA wobble position uridine thiolation"/>
    <property type="evidence" value="ECO:0007669"/>
    <property type="project" value="TreeGrafter"/>
</dbReference>
<name>A0A017SBV7_ASPRC</name>
<keyword evidence="1 3" id="KW-0963">Cytoplasm</keyword>
<dbReference type="OrthoDB" id="25129at2759"/>
<evidence type="ECO:0000256" key="2">
    <source>
        <dbReference type="ARBA" id="ARBA00022694"/>
    </source>
</evidence>
<dbReference type="InterPro" id="IPR014729">
    <property type="entry name" value="Rossmann-like_a/b/a_fold"/>
</dbReference>
<comment type="subcellular location">
    <subcellularLocation>
        <location evidence="3">Cytoplasm</location>
    </subcellularLocation>
</comment>
<dbReference type="HAMAP" id="MF_03054">
    <property type="entry name" value="CTU2"/>
    <property type="match status" value="1"/>
</dbReference>
<dbReference type="Proteomes" id="UP000019804">
    <property type="component" value="Unassembled WGS sequence"/>
</dbReference>
<dbReference type="SUPFAM" id="SSF52402">
    <property type="entry name" value="Adenine nucleotide alpha hydrolases-like"/>
    <property type="match status" value="1"/>
</dbReference>
<dbReference type="GO" id="GO:0016779">
    <property type="term" value="F:nucleotidyltransferase activity"/>
    <property type="evidence" value="ECO:0007669"/>
    <property type="project" value="UniProtKB-UniRule"/>
</dbReference>
<sequence>MPAKELESPCVDCGDAEFVVDVRSRRLCKWELRQLLIWDPTSHRPCYERYVSLKVLRRIENYRRPKSVPKGQPYKLLLPLSFGLSSSVMLHAMNAQLERQLSKPYPMVGFELHVLVIEPSSISPSSASAEQRFGLLQKNFPRHSYKMLPFHSIYEYEPTVQDIMTQFAGEGFVDDGSLSHKERLDAFRASITTATAKADVDQILLNRLVVSYAKELNCDAILWGDSDSRLAAKTLANVAKGRGSALTWQVSDGKSPSGLEFNFPLRDLFQAELHSYANLIPELMAIIIPDEPPLENTLTKNLSIDELMMRYVQTHGEKYPGVMANVTRTANKLQPAAVSAGARRCAFCDAFMRDSEEQSEFCYACARSRPDSAC</sequence>
<dbReference type="STRING" id="1388766.A0A017SBV7"/>
<evidence type="ECO:0000256" key="3">
    <source>
        <dbReference type="HAMAP-Rule" id="MF_03054"/>
    </source>
</evidence>
<keyword evidence="5" id="KW-1185">Reference proteome</keyword>
<dbReference type="EMBL" id="KK088428">
    <property type="protein sequence ID" value="EYE94094.1"/>
    <property type="molecule type" value="Genomic_DNA"/>
</dbReference>
<proteinExistence type="inferred from homology"/>
<evidence type="ECO:0000313" key="5">
    <source>
        <dbReference type="Proteomes" id="UP000019804"/>
    </source>
</evidence>
<dbReference type="HOGENOM" id="CLU_024534_3_0_1"/>
<comment type="similarity">
    <text evidence="3">Belongs to the CTU2/NCS2 family.</text>
</comment>
<evidence type="ECO:0000313" key="4">
    <source>
        <dbReference type="EMBL" id="EYE94094.1"/>
    </source>
</evidence>
<comment type="function">
    <text evidence="3">Plays a central role in 2-thiolation of mcm(5)S(2)U at tRNA wobble positions of tRNA(Lys), tRNA(Glu) and tRNA(Gln). May act by forming a heterodimer with NCS6 that ligates sulfur from thiocarboxylated URM1 onto the uridine of tRNAs at wobble position. Prior mcm(5) tRNA modification by the elongator complex is required for 2-thiolation. May also be involved in protein urmylation.</text>
</comment>
<gene>
    <name evidence="3" type="primary">NCS2</name>
    <name evidence="3" type="synonym">CTU2</name>
    <name evidence="4" type="ORF">EURHEDRAFT_403799</name>
</gene>